<feature type="domain" description="PFL" evidence="1">
    <location>
        <begin position="3"/>
        <end position="37"/>
    </location>
</feature>
<name>X1UWG5_9ZZZZ</name>
<dbReference type="InterPro" id="IPR004184">
    <property type="entry name" value="PFL_dom"/>
</dbReference>
<organism evidence="2">
    <name type="scientific">marine sediment metagenome</name>
    <dbReference type="NCBI Taxonomy" id="412755"/>
    <lineage>
        <taxon>unclassified sequences</taxon>
        <taxon>metagenomes</taxon>
        <taxon>ecological metagenomes</taxon>
    </lineage>
</organism>
<dbReference type="AlphaFoldDB" id="X1UWG5"/>
<gene>
    <name evidence="2" type="ORF">S12H4_31283</name>
</gene>
<proteinExistence type="predicted"/>
<feature type="non-terminal residue" evidence="2">
    <location>
        <position position="37"/>
    </location>
</feature>
<protein>
    <recommendedName>
        <fullName evidence="1">PFL domain-containing protein</fullName>
    </recommendedName>
</protein>
<dbReference type="GO" id="GO:0003824">
    <property type="term" value="F:catalytic activity"/>
    <property type="evidence" value="ECO:0007669"/>
    <property type="project" value="InterPro"/>
</dbReference>
<dbReference type="EMBL" id="BARW01018246">
    <property type="protein sequence ID" value="GAI96704.1"/>
    <property type="molecule type" value="Genomic_DNA"/>
</dbReference>
<sequence>MNKRIEKLRKESLDTQPYISIQRAALVTEAYRKGRIP</sequence>
<accession>X1UWG5</accession>
<dbReference type="PROSITE" id="PS51554">
    <property type="entry name" value="PFL"/>
    <property type="match status" value="1"/>
</dbReference>
<reference evidence="2" key="1">
    <citation type="journal article" date="2014" name="Front. Microbiol.">
        <title>High frequency of phylogenetically diverse reductive dehalogenase-homologous genes in deep subseafloor sedimentary metagenomes.</title>
        <authorList>
            <person name="Kawai M."/>
            <person name="Futagami T."/>
            <person name="Toyoda A."/>
            <person name="Takaki Y."/>
            <person name="Nishi S."/>
            <person name="Hori S."/>
            <person name="Arai W."/>
            <person name="Tsubouchi T."/>
            <person name="Morono Y."/>
            <person name="Uchiyama I."/>
            <person name="Ito T."/>
            <person name="Fujiyama A."/>
            <person name="Inagaki F."/>
            <person name="Takami H."/>
        </authorList>
    </citation>
    <scope>NUCLEOTIDE SEQUENCE</scope>
    <source>
        <strain evidence="2">Expedition CK06-06</strain>
    </source>
</reference>
<evidence type="ECO:0000313" key="2">
    <source>
        <dbReference type="EMBL" id="GAI96704.1"/>
    </source>
</evidence>
<comment type="caution">
    <text evidence="2">The sequence shown here is derived from an EMBL/GenBank/DDBJ whole genome shotgun (WGS) entry which is preliminary data.</text>
</comment>
<evidence type="ECO:0000259" key="1">
    <source>
        <dbReference type="PROSITE" id="PS51554"/>
    </source>
</evidence>